<gene>
    <name evidence="1" type="ORF">CDAR_529341</name>
</gene>
<proteinExistence type="predicted"/>
<organism evidence="1 2">
    <name type="scientific">Caerostris darwini</name>
    <dbReference type="NCBI Taxonomy" id="1538125"/>
    <lineage>
        <taxon>Eukaryota</taxon>
        <taxon>Metazoa</taxon>
        <taxon>Ecdysozoa</taxon>
        <taxon>Arthropoda</taxon>
        <taxon>Chelicerata</taxon>
        <taxon>Arachnida</taxon>
        <taxon>Araneae</taxon>
        <taxon>Araneomorphae</taxon>
        <taxon>Entelegynae</taxon>
        <taxon>Araneoidea</taxon>
        <taxon>Araneidae</taxon>
        <taxon>Caerostris</taxon>
    </lineage>
</organism>
<sequence>MSDRTYDHSGERAANDKNLDFLPLIQISCSRTNGGEKDPWRDDCNLSREGNFFEVCFLISQEWHSAAVTVMVSYLEGFWGLHHRSTSRQNSCIM</sequence>
<evidence type="ECO:0000313" key="2">
    <source>
        <dbReference type="Proteomes" id="UP001054837"/>
    </source>
</evidence>
<dbReference type="Proteomes" id="UP001054837">
    <property type="component" value="Unassembled WGS sequence"/>
</dbReference>
<dbReference type="AlphaFoldDB" id="A0AAV4TV71"/>
<comment type="caution">
    <text evidence="1">The sequence shown here is derived from an EMBL/GenBank/DDBJ whole genome shotgun (WGS) entry which is preliminary data.</text>
</comment>
<name>A0AAV4TV71_9ARAC</name>
<reference evidence="1 2" key="1">
    <citation type="submission" date="2021-06" db="EMBL/GenBank/DDBJ databases">
        <title>Caerostris darwini draft genome.</title>
        <authorList>
            <person name="Kono N."/>
            <person name="Arakawa K."/>
        </authorList>
    </citation>
    <scope>NUCLEOTIDE SEQUENCE [LARGE SCALE GENOMIC DNA]</scope>
</reference>
<keyword evidence="2" id="KW-1185">Reference proteome</keyword>
<evidence type="ECO:0000313" key="1">
    <source>
        <dbReference type="EMBL" id="GIY50155.1"/>
    </source>
</evidence>
<dbReference type="EMBL" id="BPLQ01010352">
    <property type="protein sequence ID" value="GIY50155.1"/>
    <property type="molecule type" value="Genomic_DNA"/>
</dbReference>
<accession>A0AAV4TV71</accession>
<protein>
    <submittedName>
        <fullName evidence="1">Uncharacterized protein</fullName>
    </submittedName>
</protein>